<dbReference type="SUPFAM" id="SSF159894">
    <property type="entry name" value="YgaC/TfoX-N like"/>
    <property type="match status" value="1"/>
</dbReference>
<dbReference type="Gene3D" id="3.30.1460.30">
    <property type="entry name" value="YgaC/TfoX-N like chaperone"/>
    <property type="match status" value="1"/>
</dbReference>
<protein>
    <submittedName>
        <fullName evidence="2">TfoX/Sxy family transcriptional regulator of competence genes</fullName>
    </submittedName>
</protein>
<dbReference type="RefSeq" id="WP_192777743.1">
    <property type="nucleotide sequence ID" value="NZ_BAAASY010000004.1"/>
</dbReference>
<dbReference type="InterPro" id="IPR007076">
    <property type="entry name" value="TfoX_N"/>
</dbReference>
<gene>
    <name evidence="2" type="ORF">H4W81_005892</name>
</gene>
<feature type="domain" description="TfoX N-terminal" evidence="1">
    <location>
        <begin position="13"/>
        <end position="102"/>
    </location>
</feature>
<accession>A0ABR9KNE2</accession>
<keyword evidence="3" id="KW-1185">Reference proteome</keyword>
<evidence type="ECO:0000313" key="2">
    <source>
        <dbReference type="EMBL" id="MBE1563113.1"/>
    </source>
</evidence>
<reference evidence="2 3" key="1">
    <citation type="submission" date="2020-10" db="EMBL/GenBank/DDBJ databases">
        <title>Sequencing the genomes of 1000 actinobacteria strains.</title>
        <authorList>
            <person name="Klenk H.-P."/>
        </authorList>
    </citation>
    <scope>NUCLEOTIDE SEQUENCE [LARGE SCALE GENOMIC DNA]</scope>
    <source>
        <strain evidence="2 3">DSM 43748</strain>
    </source>
</reference>
<proteinExistence type="predicted"/>
<name>A0ABR9KNE2_9ACTN</name>
<evidence type="ECO:0000313" key="3">
    <source>
        <dbReference type="Proteomes" id="UP000661607"/>
    </source>
</evidence>
<sequence>MAYDEVLASRVEDLLGGRPDVTRRRMFGGLVWLVCGNMAIAVRGEGGLLVRIAPDDHDAMLAEAGTAAMVMRGRLMVGWITATPEACATPPDLARWVRRSLTYARTLPPK</sequence>
<comment type="caution">
    <text evidence="2">The sequence shown here is derived from an EMBL/GenBank/DDBJ whole genome shotgun (WGS) entry which is preliminary data.</text>
</comment>
<evidence type="ECO:0000259" key="1">
    <source>
        <dbReference type="Pfam" id="PF04993"/>
    </source>
</evidence>
<dbReference type="Proteomes" id="UP000661607">
    <property type="component" value="Unassembled WGS sequence"/>
</dbReference>
<dbReference type="Pfam" id="PF04993">
    <property type="entry name" value="TfoX_N"/>
    <property type="match status" value="1"/>
</dbReference>
<organism evidence="2 3">
    <name type="scientific">Nonomuraea africana</name>
    <dbReference type="NCBI Taxonomy" id="46171"/>
    <lineage>
        <taxon>Bacteria</taxon>
        <taxon>Bacillati</taxon>
        <taxon>Actinomycetota</taxon>
        <taxon>Actinomycetes</taxon>
        <taxon>Streptosporangiales</taxon>
        <taxon>Streptosporangiaceae</taxon>
        <taxon>Nonomuraea</taxon>
    </lineage>
</organism>
<dbReference type="EMBL" id="JADBEF010000001">
    <property type="protein sequence ID" value="MBE1563113.1"/>
    <property type="molecule type" value="Genomic_DNA"/>
</dbReference>